<evidence type="ECO:0000256" key="4">
    <source>
        <dbReference type="ARBA" id="ARBA00023002"/>
    </source>
</evidence>
<dbReference type="InterPro" id="IPR036136">
    <property type="entry name" value="Nit/Sulf_reduc_fer-like_dom_sf"/>
</dbReference>
<evidence type="ECO:0000259" key="7">
    <source>
        <dbReference type="Pfam" id="PF03460"/>
    </source>
</evidence>
<keyword evidence="6" id="KW-0411">Iron-sulfur</keyword>
<reference evidence="8" key="1">
    <citation type="journal article" date="2014" name="Int. J. Syst. Evol. Microbiol.">
        <title>Complete genome of a new Firmicutes species belonging to the dominant human colonic microbiota ('Ruminococcus bicirculans') reveals two chromosomes and a selective capacity to utilize plant glucans.</title>
        <authorList>
            <consortium name="NISC Comparative Sequencing Program"/>
            <person name="Wegmann U."/>
            <person name="Louis P."/>
            <person name="Goesmann A."/>
            <person name="Henrissat B."/>
            <person name="Duncan S.H."/>
            <person name="Flint H.J."/>
        </authorList>
    </citation>
    <scope>NUCLEOTIDE SEQUENCE</scope>
    <source>
        <strain evidence="8">NBRC 109915</strain>
    </source>
</reference>
<dbReference type="PANTHER" id="PTHR32439:SF9">
    <property type="entry name" value="BLR3264 PROTEIN"/>
    <property type="match status" value="1"/>
</dbReference>
<keyword evidence="9" id="KW-1185">Reference proteome</keyword>
<dbReference type="InterPro" id="IPR045854">
    <property type="entry name" value="NO2/SO3_Rdtase_4Fe4S_sf"/>
</dbReference>
<protein>
    <submittedName>
        <fullName evidence="8">Precorrin-3B synthase</fullName>
    </submittedName>
</protein>
<dbReference type="InterPro" id="IPR051329">
    <property type="entry name" value="NIR_SIR_4Fe-4S"/>
</dbReference>
<dbReference type="SUPFAM" id="SSF56014">
    <property type="entry name" value="Nitrite and sulphite reductase 4Fe-4S domain-like"/>
    <property type="match status" value="1"/>
</dbReference>
<dbReference type="InterPro" id="IPR005117">
    <property type="entry name" value="NiRdtase/SiRdtase_haem-b_fer"/>
</dbReference>
<proteinExistence type="predicted"/>
<dbReference type="SUPFAM" id="SSF55124">
    <property type="entry name" value="Nitrite/Sulfite reductase N-terminal domain-like"/>
    <property type="match status" value="1"/>
</dbReference>
<dbReference type="Gene3D" id="3.90.480.10">
    <property type="entry name" value="Sulfite Reductase Hemoprotein,Domain 2"/>
    <property type="match status" value="1"/>
</dbReference>
<dbReference type="Gene3D" id="3.30.413.10">
    <property type="entry name" value="Sulfite Reductase Hemoprotein, domain 1"/>
    <property type="match status" value="2"/>
</dbReference>
<evidence type="ECO:0000256" key="5">
    <source>
        <dbReference type="ARBA" id="ARBA00023004"/>
    </source>
</evidence>
<organism evidence="8 9">
    <name type="scientific">Sulfitobacter pacificus</name>
    <dbReference type="NCBI Taxonomy" id="1499314"/>
    <lineage>
        <taxon>Bacteria</taxon>
        <taxon>Pseudomonadati</taxon>
        <taxon>Pseudomonadota</taxon>
        <taxon>Alphaproteobacteria</taxon>
        <taxon>Rhodobacterales</taxon>
        <taxon>Roseobacteraceae</taxon>
        <taxon>Sulfitobacter</taxon>
    </lineage>
</organism>
<keyword evidence="2" id="KW-0349">Heme</keyword>
<keyword evidence="5" id="KW-0408">Iron</keyword>
<evidence type="ECO:0000256" key="2">
    <source>
        <dbReference type="ARBA" id="ARBA00022617"/>
    </source>
</evidence>
<keyword evidence="4" id="KW-0560">Oxidoreductase</keyword>
<evidence type="ECO:0000313" key="9">
    <source>
        <dbReference type="Proteomes" id="UP001161388"/>
    </source>
</evidence>
<dbReference type="EMBL" id="BSNL01000001">
    <property type="protein sequence ID" value="GLQ28524.1"/>
    <property type="molecule type" value="Genomic_DNA"/>
</dbReference>
<keyword evidence="3" id="KW-0479">Metal-binding</keyword>
<accession>A0ABQ5VNK1</accession>
<dbReference type="RefSeq" id="WP_284374994.1">
    <property type="nucleotide sequence ID" value="NZ_BSNL01000001.1"/>
</dbReference>
<dbReference type="PANTHER" id="PTHR32439">
    <property type="entry name" value="FERREDOXIN--NITRITE REDUCTASE, CHLOROPLASTIC"/>
    <property type="match status" value="1"/>
</dbReference>
<evidence type="ECO:0000256" key="3">
    <source>
        <dbReference type="ARBA" id="ARBA00022723"/>
    </source>
</evidence>
<sequence>MTAPKPPAPEIKGYCPGALRPMMSGDGLVVRIRPYNGRLNRMQTQGIAALSERYGNGVIDLSSRANVQLRGVTPDTHAPLIDALRDLSLIDPSETVESRRNILVMPFGETPVEAAALTQALGQPDAPALPHKFGFAIDIGPEPVLQSAPADIRLERDATGGLILVADGMHTGKPVKAQDSIQEALALAQWFMDTRGTHNRMAKLLGDGTPPPAGFTTVRQTQTYGPAPGPTSQGMLAGIAFGHVTAGAFSTLGDIRLTPWRMILIEGVHTPPPLDGLITDPADPLLRITACTGAPACTQGLAPTRPLARALAPHLKPGQTLHISGCAKGCAHPKPAAVTLTATNCGFDLVRNGRAGDTPRQTALTSTDIIKAL</sequence>
<name>A0ABQ5VNK1_9RHOB</name>
<comment type="caution">
    <text evidence="8">The sequence shown here is derived from an EMBL/GenBank/DDBJ whole genome shotgun (WGS) entry which is preliminary data.</text>
</comment>
<evidence type="ECO:0000256" key="1">
    <source>
        <dbReference type="ARBA" id="ARBA00022485"/>
    </source>
</evidence>
<reference evidence="8" key="2">
    <citation type="submission" date="2023-01" db="EMBL/GenBank/DDBJ databases">
        <title>Draft genome sequence of Sulfitobacter pacificus strain NBRC 109915.</title>
        <authorList>
            <person name="Sun Q."/>
            <person name="Mori K."/>
        </authorList>
    </citation>
    <scope>NUCLEOTIDE SEQUENCE</scope>
    <source>
        <strain evidence="8">NBRC 109915</strain>
    </source>
</reference>
<feature type="domain" description="Nitrite/Sulfite reductase ferredoxin-like" evidence="7">
    <location>
        <begin position="21"/>
        <end position="86"/>
    </location>
</feature>
<dbReference type="Proteomes" id="UP001161388">
    <property type="component" value="Unassembled WGS sequence"/>
</dbReference>
<gene>
    <name evidence="8" type="ORF">GCM10007927_33270</name>
</gene>
<evidence type="ECO:0000313" key="8">
    <source>
        <dbReference type="EMBL" id="GLQ28524.1"/>
    </source>
</evidence>
<dbReference type="Pfam" id="PF03460">
    <property type="entry name" value="NIR_SIR_ferr"/>
    <property type="match status" value="1"/>
</dbReference>
<keyword evidence="1" id="KW-0004">4Fe-4S</keyword>
<evidence type="ECO:0000256" key="6">
    <source>
        <dbReference type="ARBA" id="ARBA00023014"/>
    </source>
</evidence>